<feature type="binding site" evidence="5">
    <location>
        <position position="222"/>
    </location>
    <ligand>
        <name>dimethylallyl diphosphate</name>
        <dbReference type="ChEBI" id="CHEBI:57623"/>
    </ligand>
</feature>
<accession>A0A840YEJ7</accession>
<name>A0A840YEJ7_9PROT</name>
<dbReference type="PANTHER" id="PTHR30426:SF0">
    <property type="entry name" value="4-HYDROXY-3-METHYLBUT-2-ENYL DIPHOSPHATE REDUCTASE"/>
    <property type="match status" value="1"/>
</dbReference>
<keyword evidence="4 5" id="KW-0411">Iron-sulfur</keyword>
<feature type="active site" description="Proton donor" evidence="5">
    <location>
        <position position="126"/>
    </location>
</feature>
<keyword evidence="7" id="KW-1185">Reference proteome</keyword>
<dbReference type="HAMAP" id="MF_00191">
    <property type="entry name" value="IspH"/>
    <property type="match status" value="1"/>
</dbReference>
<feature type="binding site" evidence="5">
    <location>
        <position position="223"/>
    </location>
    <ligand>
        <name>dimethylallyl diphosphate</name>
        <dbReference type="ChEBI" id="CHEBI:57623"/>
    </ligand>
</feature>
<feature type="binding site" evidence="5">
    <location>
        <position position="224"/>
    </location>
    <ligand>
        <name>isopentenyl diphosphate</name>
        <dbReference type="ChEBI" id="CHEBI:128769"/>
    </ligand>
</feature>
<dbReference type="GO" id="GO:0046872">
    <property type="term" value="F:metal ion binding"/>
    <property type="evidence" value="ECO:0007669"/>
    <property type="project" value="UniProtKB-KW"/>
</dbReference>
<feature type="binding site" evidence="5">
    <location>
        <position position="74"/>
    </location>
    <ligand>
        <name>isopentenyl diphosphate</name>
        <dbReference type="ChEBI" id="CHEBI:128769"/>
    </ligand>
</feature>
<dbReference type="NCBIfam" id="NF002190">
    <property type="entry name" value="PRK01045.1-4"/>
    <property type="match status" value="1"/>
</dbReference>
<comment type="pathway">
    <text evidence="5">Isoprenoid biosynthesis; dimethylallyl diphosphate biosynthesis; dimethylallyl diphosphate from (2E)-4-hydroxy-3-methylbutenyl diphosphate: step 1/1.</text>
</comment>
<dbReference type="GO" id="GO:0051539">
    <property type="term" value="F:4 iron, 4 sulfur cluster binding"/>
    <property type="evidence" value="ECO:0007669"/>
    <property type="project" value="UniProtKB-UniRule"/>
</dbReference>
<feature type="binding site" evidence="5">
    <location>
        <position position="41"/>
    </location>
    <ligand>
        <name>isopentenyl diphosphate</name>
        <dbReference type="ChEBI" id="CHEBI:128769"/>
    </ligand>
</feature>
<evidence type="ECO:0000256" key="3">
    <source>
        <dbReference type="ARBA" id="ARBA00023004"/>
    </source>
</evidence>
<dbReference type="GO" id="GO:0051745">
    <property type="term" value="F:4-hydroxy-3-methylbut-2-enyl diphosphate reductase activity"/>
    <property type="evidence" value="ECO:0007669"/>
    <property type="project" value="UniProtKB-UniRule"/>
</dbReference>
<dbReference type="NCBIfam" id="NF002188">
    <property type="entry name" value="PRK01045.1-2"/>
    <property type="match status" value="1"/>
</dbReference>
<feature type="binding site" evidence="5">
    <location>
        <position position="124"/>
    </location>
    <ligand>
        <name>dimethylallyl diphosphate</name>
        <dbReference type="ChEBI" id="CHEBI:57623"/>
    </ligand>
</feature>
<keyword evidence="3 5" id="KW-0408">Iron</keyword>
<dbReference type="EC" id="1.17.7.4" evidence="5"/>
<feature type="binding site" evidence="5">
    <location>
        <position position="222"/>
    </location>
    <ligand>
        <name>isopentenyl diphosphate</name>
        <dbReference type="ChEBI" id="CHEBI:128769"/>
    </ligand>
</feature>
<evidence type="ECO:0000313" key="7">
    <source>
        <dbReference type="Proteomes" id="UP000580654"/>
    </source>
</evidence>
<feature type="binding site" evidence="5">
    <location>
        <position position="223"/>
    </location>
    <ligand>
        <name>isopentenyl diphosphate</name>
        <dbReference type="ChEBI" id="CHEBI:128769"/>
    </ligand>
</feature>
<comment type="catalytic activity">
    <reaction evidence="5">
        <text>dimethylallyl diphosphate + 2 oxidized [2Fe-2S]-[ferredoxin] + H2O = (2E)-4-hydroxy-3-methylbut-2-enyl diphosphate + 2 reduced [2Fe-2S]-[ferredoxin] + 2 H(+)</text>
        <dbReference type="Rhea" id="RHEA:24825"/>
        <dbReference type="Rhea" id="RHEA-COMP:10000"/>
        <dbReference type="Rhea" id="RHEA-COMP:10001"/>
        <dbReference type="ChEBI" id="CHEBI:15377"/>
        <dbReference type="ChEBI" id="CHEBI:15378"/>
        <dbReference type="ChEBI" id="CHEBI:33737"/>
        <dbReference type="ChEBI" id="CHEBI:33738"/>
        <dbReference type="ChEBI" id="CHEBI:57623"/>
        <dbReference type="ChEBI" id="CHEBI:128753"/>
        <dbReference type="EC" id="1.17.7.4"/>
    </reaction>
</comment>
<feature type="binding site" evidence="5">
    <location>
        <position position="74"/>
    </location>
    <ligand>
        <name>dimethylallyl diphosphate</name>
        <dbReference type="ChEBI" id="CHEBI:57623"/>
    </ligand>
</feature>
<feature type="binding site" evidence="5">
    <location>
        <position position="223"/>
    </location>
    <ligand>
        <name>(2E)-4-hydroxy-3-methylbut-2-enyl diphosphate</name>
        <dbReference type="ChEBI" id="CHEBI:128753"/>
    </ligand>
</feature>
<keyword evidence="5" id="KW-0414">Isoprene biosynthesis</keyword>
<keyword evidence="1 5" id="KW-0004">4Fe-4S</keyword>
<comment type="caution">
    <text evidence="6">The sequence shown here is derived from an EMBL/GenBank/DDBJ whole genome shotgun (WGS) entry which is preliminary data.</text>
</comment>
<dbReference type="Proteomes" id="UP000580654">
    <property type="component" value="Unassembled WGS sequence"/>
</dbReference>
<dbReference type="UniPathway" id="UPA00056">
    <property type="reaction ID" value="UER00097"/>
</dbReference>
<feature type="binding site" evidence="5">
    <location>
        <position position="194"/>
    </location>
    <ligand>
        <name>[4Fe-4S] cluster</name>
        <dbReference type="ChEBI" id="CHEBI:49883"/>
    </ligand>
</feature>
<evidence type="ECO:0000256" key="5">
    <source>
        <dbReference type="HAMAP-Rule" id="MF_00191"/>
    </source>
</evidence>
<dbReference type="PANTHER" id="PTHR30426">
    <property type="entry name" value="4-HYDROXY-3-METHYLBUT-2-ENYL DIPHOSPHATE REDUCTASE"/>
    <property type="match status" value="1"/>
</dbReference>
<organism evidence="6 7">
    <name type="scientific">Muricoccus pecuniae</name>
    <dbReference type="NCBI Taxonomy" id="693023"/>
    <lineage>
        <taxon>Bacteria</taxon>
        <taxon>Pseudomonadati</taxon>
        <taxon>Pseudomonadota</taxon>
        <taxon>Alphaproteobacteria</taxon>
        <taxon>Acetobacterales</taxon>
        <taxon>Roseomonadaceae</taxon>
        <taxon>Muricoccus</taxon>
    </lineage>
</organism>
<dbReference type="NCBIfam" id="TIGR00216">
    <property type="entry name" value="ispH_lytB"/>
    <property type="match status" value="1"/>
</dbReference>
<comment type="pathway">
    <text evidence="5">Isoprenoid biosynthesis; isopentenyl diphosphate biosynthesis via DXP pathway; isopentenyl diphosphate from 1-deoxy-D-xylulose 5-phosphate: step 6/6.</text>
</comment>
<feature type="binding site" evidence="5">
    <location>
        <position position="164"/>
    </location>
    <ligand>
        <name>(2E)-4-hydroxy-3-methylbut-2-enyl diphosphate</name>
        <dbReference type="ChEBI" id="CHEBI:128753"/>
    </ligand>
</feature>
<dbReference type="Gene3D" id="3.40.50.11270">
    <property type="match status" value="1"/>
</dbReference>
<feature type="binding site" evidence="5">
    <location>
        <position position="41"/>
    </location>
    <ligand>
        <name>dimethylallyl diphosphate</name>
        <dbReference type="ChEBI" id="CHEBI:57623"/>
    </ligand>
</feature>
<dbReference type="AlphaFoldDB" id="A0A840YEJ7"/>
<comment type="cofactor">
    <cofactor evidence="5">
        <name>[4Fe-4S] cluster</name>
        <dbReference type="ChEBI" id="CHEBI:49883"/>
    </cofactor>
    <text evidence="5">Binds 1 [4Fe-4S] cluster per subunit.</text>
</comment>
<dbReference type="CDD" id="cd13944">
    <property type="entry name" value="lytB_ispH"/>
    <property type="match status" value="1"/>
</dbReference>
<feature type="binding site" evidence="5">
    <location>
        <position position="12"/>
    </location>
    <ligand>
        <name>[4Fe-4S] cluster</name>
        <dbReference type="ChEBI" id="CHEBI:49883"/>
    </ligand>
</feature>
<gene>
    <name evidence="5" type="primary">ispH</name>
    <name evidence="6" type="ORF">FHS87_000314</name>
</gene>
<feature type="binding site" evidence="5">
    <location>
        <position position="224"/>
    </location>
    <ligand>
        <name>(2E)-4-hydroxy-3-methylbut-2-enyl diphosphate</name>
        <dbReference type="ChEBI" id="CHEBI:128753"/>
    </ligand>
</feature>
<dbReference type="GO" id="GO:0050992">
    <property type="term" value="P:dimethylallyl diphosphate biosynthetic process"/>
    <property type="evidence" value="ECO:0007669"/>
    <property type="project" value="UniProtKB-UniRule"/>
</dbReference>
<reference evidence="6 7" key="1">
    <citation type="submission" date="2020-08" db="EMBL/GenBank/DDBJ databases">
        <title>Genomic Encyclopedia of Type Strains, Phase IV (KMG-IV): sequencing the most valuable type-strain genomes for metagenomic binning, comparative biology and taxonomic classification.</title>
        <authorList>
            <person name="Goeker M."/>
        </authorList>
    </citation>
    <scope>NUCLEOTIDE SEQUENCE [LARGE SCALE GENOMIC DNA]</scope>
    <source>
        <strain evidence="6 7">DSM 25622</strain>
    </source>
</reference>
<keyword evidence="2 5" id="KW-0479">Metal-binding</keyword>
<dbReference type="GO" id="GO:0019288">
    <property type="term" value="P:isopentenyl diphosphate biosynthetic process, methylerythritol 4-phosphate pathway"/>
    <property type="evidence" value="ECO:0007669"/>
    <property type="project" value="UniProtKB-UniRule"/>
</dbReference>
<dbReference type="GO" id="GO:0016114">
    <property type="term" value="P:terpenoid biosynthetic process"/>
    <property type="evidence" value="ECO:0007669"/>
    <property type="project" value="UniProtKB-UniRule"/>
</dbReference>
<dbReference type="Pfam" id="PF02401">
    <property type="entry name" value="LYTB"/>
    <property type="match status" value="1"/>
</dbReference>
<feature type="binding site" evidence="5">
    <location>
        <position position="266"/>
    </location>
    <ligand>
        <name>dimethylallyl diphosphate</name>
        <dbReference type="ChEBI" id="CHEBI:57623"/>
    </ligand>
</feature>
<feature type="binding site" evidence="5">
    <location>
        <position position="41"/>
    </location>
    <ligand>
        <name>(2E)-4-hydroxy-3-methylbut-2-enyl diphosphate</name>
        <dbReference type="ChEBI" id="CHEBI:128753"/>
    </ligand>
</feature>
<feature type="binding site" evidence="5">
    <location>
        <position position="266"/>
    </location>
    <ligand>
        <name>(2E)-4-hydroxy-3-methylbut-2-enyl diphosphate</name>
        <dbReference type="ChEBI" id="CHEBI:128753"/>
    </ligand>
</feature>
<evidence type="ECO:0000256" key="4">
    <source>
        <dbReference type="ARBA" id="ARBA00023014"/>
    </source>
</evidence>
<feature type="binding site" evidence="5">
    <location>
        <position position="74"/>
    </location>
    <ligand>
        <name>(2E)-4-hydroxy-3-methylbut-2-enyl diphosphate</name>
        <dbReference type="ChEBI" id="CHEBI:128753"/>
    </ligand>
</feature>
<sequence>MRVLLAQPRGFCAGVVRAIDIVERSLARFGAPVYVRHEIVHNAHVVETLKRKGAVFVEELSEIPDGAVTIFSAHGVARSVVEEAAARNLPVLDATCPLVAKVHVQGKRYAARGRTLVLIGHAGHPEVDGTLGQVDAPVHLVSSAEEVERLDLPAETPVAYITQTTLSVDDTRGIIAALRARFPDLEGPDVSDICYATQNRQVAVRELCAQVDLLLVVGSRNSSNSNRLREIGEEQGVPSHLIGNGGELDPRWLEGVSTVGLTAGASAPEELVLDVLAALRRHGTSHGEVEVAAMAGIQENIEFRLPAELRTPSSTTLAQPAE</sequence>
<dbReference type="RefSeq" id="WP_184513101.1">
    <property type="nucleotide sequence ID" value="NZ_JACIJD010000001.1"/>
</dbReference>
<comment type="catalytic activity">
    <reaction evidence="5">
        <text>isopentenyl diphosphate + 2 oxidized [2Fe-2S]-[ferredoxin] + H2O = (2E)-4-hydroxy-3-methylbut-2-enyl diphosphate + 2 reduced [2Fe-2S]-[ferredoxin] + 2 H(+)</text>
        <dbReference type="Rhea" id="RHEA:24488"/>
        <dbReference type="Rhea" id="RHEA-COMP:10000"/>
        <dbReference type="Rhea" id="RHEA-COMP:10001"/>
        <dbReference type="ChEBI" id="CHEBI:15377"/>
        <dbReference type="ChEBI" id="CHEBI:15378"/>
        <dbReference type="ChEBI" id="CHEBI:33737"/>
        <dbReference type="ChEBI" id="CHEBI:33738"/>
        <dbReference type="ChEBI" id="CHEBI:128753"/>
        <dbReference type="ChEBI" id="CHEBI:128769"/>
        <dbReference type="EC" id="1.17.7.4"/>
    </reaction>
</comment>
<feature type="binding site" evidence="5">
    <location>
        <position position="124"/>
    </location>
    <ligand>
        <name>(2E)-4-hydroxy-3-methylbut-2-enyl diphosphate</name>
        <dbReference type="ChEBI" id="CHEBI:128753"/>
    </ligand>
</feature>
<feature type="binding site" evidence="5">
    <location>
        <position position="266"/>
    </location>
    <ligand>
        <name>isopentenyl diphosphate</name>
        <dbReference type="ChEBI" id="CHEBI:128769"/>
    </ligand>
</feature>
<feature type="binding site" evidence="5">
    <location>
        <position position="222"/>
    </location>
    <ligand>
        <name>(2E)-4-hydroxy-3-methylbut-2-enyl diphosphate</name>
        <dbReference type="ChEBI" id="CHEBI:128753"/>
    </ligand>
</feature>
<proteinExistence type="inferred from homology"/>
<evidence type="ECO:0000256" key="1">
    <source>
        <dbReference type="ARBA" id="ARBA00022485"/>
    </source>
</evidence>
<comment type="similarity">
    <text evidence="5">Belongs to the IspH family.</text>
</comment>
<comment type="function">
    <text evidence="5">Catalyzes the conversion of 1-hydroxy-2-methyl-2-(E)-butenyl 4-diphosphate (HMBPP) into a mixture of isopentenyl diphosphate (IPP) and dimethylallyl diphosphate (DMAPP). Acts in the terminal step of the DOXP/MEP pathway for isoprenoid precursor biosynthesis.</text>
</comment>
<feature type="binding site" evidence="5">
    <location>
        <position position="96"/>
    </location>
    <ligand>
        <name>[4Fe-4S] cluster</name>
        <dbReference type="ChEBI" id="CHEBI:49883"/>
    </ligand>
</feature>
<evidence type="ECO:0000313" key="6">
    <source>
        <dbReference type="EMBL" id="MBB5692303.1"/>
    </source>
</evidence>
<feature type="binding site" evidence="5">
    <location>
        <position position="124"/>
    </location>
    <ligand>
        <name>isopentenyl diphosphate</name>
        <dbReference type="ChEBI" id="CHEBI:128769"/>
    </ligand>
</feature>
<dbReference type="InterPro" id="IPR003451">
    <property type="entry name" value="LytB/IspH"/>
</dbReference>
<dbReference type="Gene3D" id="3.40.1010.20">
    <property type="entry name" value="4-hydroxy-3-methylbut-2-enyl diphosphate reductase, catalytic domain"/>
    <property type="match status" value="2"/>
</dbReference>
<keyword evidence="5 6" id="KW-0560">Oxidoreductase</keyword>
<feature type="binding site" evidence="5">
    <location>
        <position position="224"/>
    </location>
    <ligand>
        <name>dimethylallyl diphosphate</name>
        <dbReference type="ChEBI" id="CHEBI:57623"/>
    </ligand>
</feature>
<evidence type="ECO:0000256" key="2">
    <source>
        <dbReference type="ARBA" id="ARBA00022723"/>
    </source>
</evidence>
<protein>
    <recommendedName>
        <fullName evidence="5">4-hydroxy-3-methylbut-2-enyl diphosphate reductase</fullName>
        <shortName evidence="5">HMBPP reductase</shortName>
        <ecNumber evidence="5">1.17.7.4</ecNumber>
    </recommendedName>
</protein>
<dbReference type="UniPathway" id="UPA00059">
    <property type="reaction ID" value="UER00105"/>
</dbReference>
<dbReference type="EMBL" id="JACIJD010000001">
    <property type="protein sequence ID" value="MBB5692303.1"/>
    <property type="molecule type" value="Genomic_DNA"/>
</dbReference>